<gene>
    <name evidence="4" type="ORF">PG996_010711</name>
</gene>
<dbReference type="Pfam" id="PF00201">
    <property type="entry name" value="UDPGT"/>
    <property type="match status" value="1"/>
</dbReference>
<evidence type="ECO:0008006" key="6">
    <source>
        <dbReference type="Google" id="ProtNLM"/>
    </source>
</evidence>
<evidence type="ECO:0000256" key="3">
    <source>
        <dbReference type="SAM" id="Phobius"/>
    </source>
</evidence>
<evidence type="ECO:0000313" key="4">
    <source>
        <dbReference type="EMBL" id="KAK8060781.1"/>
    </source>
</evidence>
<dbReference type="InterPro" id="IPR050271">
    <property type="entry name" value="UDP-glycosyltransferase"/>
</dbReference>
<keyword evidence="2" id="KW-0808">Transferase</keyword>
<keyword evidence="5" id="KW-1185">Reference proteome</keyword>
<keyword evidence="3" id="KW-0472">Membrane</keyword>
<name>A0ABR1UPD4_9PEZI</name>
<feature type="transmembrane region" description="Helical" evidence="3">
    <location>
        <begin position="196"/>
        <end position="217"/>
    </location>
</feature>
<evidence type="ECO:0000313" key="5">
    <source>
        <dbReference type="Proteomes" id="UP001446871"/>
    </source>
</evidence>
<accession>A0ABR1UPD4</accession>
<sequence length="523" mass="57960">MAAPKRVLLLTNSEYGQASVHLAVAHTLAELYRGDVEVHLASFGPLTDLVRSASDYATQQYPGALPFIFHHIKGTDMSAAWGRPELRLEEYNGLRPGFFNTPKLLRLLLRLTSPWDGPEFVAIFEAVSALILETVKPDVAAVDPAFSPAVTACVHTKTKFCILAPNTIKDFSMPFQPWGQAFWRYPALASGLPYPLPWYLVPLNIYFMLYIVLYIVITKPTKNLTAYVRQHTKPNATPLTLNLLNRFPPPGVKYLVANLPELEFPHLRMPPHLVPCGPMVRPAPSVSEVDPDLASWLARGPTVYINTGTLHQTTEWDALEIARSLRALFDRAQQSHYDTTAAYSDSEKEEKTSRITTKFAGGNLQVLWKLTKRGNYGAAEKGSRVHSVLEEELDSDRVRIVPWLHPEPPAILAEPSIVCAVHHGGANSFLEAVSAGVPHIVLPVWIDCFDFASRAELLGIGRWANRRTLPLNSARELGPALIDVVLSEEHSESMRHGAEQLAEICGRNGGGRVLAARTIMEKI</sequence>
<evidence type="ECO:0000256" key="2">
    <source>
        <dbReference type="ARBA" id="ARBA00022679"/>
    </source>
</evidence>
<proteinExistence type="predicted"/>
<dbReference type="PANTHER" id="PTHR48043:SF145">
    <property type="entry name" value="FI06409P-RELATED"/>
    <property type="match status" value="1"/>
</dbReference>
<organism evidence="4 5">
    <name type="scientific">Apiospora saccharicola</name>
    <dbReference type="NCBI Taxonomy" id="335842"/>
    <lineage>
        <taxon>Eukaryota</taxon>
        <taxon>Fungi</taxon>
        <taxon>Dikarya</taxon>
        <taxon>Ascomycota</taxon>
        <taxon>Pezizomycotina</taxon>
        <taxon>Sordariomycetes</taxon>
        <taxon>Xylariomycetidae</taxon>
        <taxon>Amphisphaeriales</taxon>
        <taxon>Apiosporaceae</taxon>
        <taxon>Apiospora</taxon>
    </lineage>
</organism>
<keyword evidence="3" id="KW-0812">Transmembrane</keyword>
<dbReference type="PANTHER" id="PTHR48043">
    <property type="entry name" value="EG:EG0003.4 PROTEIN-RELATED"/>
    <property type="match status" value="1"/>
</dbReference>
<reference evidence="4 5" key="1">
    <citation type="submission" date="2023-01" db="EMBL/GenBank/DDBJ databases">
        <title>Analysis of 21 Apiospora genomes using comparative genomics revels a genus with tremendous synthesis potential of carbohydrate active enzymes and secondary metabolites.</title>
        <authorList>
            <person name="Sorensen T."/>
        </authorList>
    </citation>
    <scope>NUCLEOTIDE SEQUENCE [LARGE SCALE GENOMIC DNA]</scope>
    <source>
        <strain evidence="4 5">CBS 83171</strain>
    </source>
</reference>
<keyword evidence="1" id="KW-0328">Glycosyltransferase</keyword>
<dbReference type="EMBL" id="JAQQWM010000006">
    <property type="protein sequence ID" value="KAK8060781.1"/>
    <property type="molecule type" value="Genomic_DNA"/>
</dbReference>
<protein>
    <recommendedName>
        <fullName evidence="6">Glycosyltransferase family 1 protein</fullName>
    </recommendedName>
</protein>
<dbReference type="SUPFAM" id="SSF53756">
    <property type="entry name" value="UDP-Glycosyltransferase/glycogen phosphorylase"/>
    <property type="match status" value="1"/>
</dbReference>
<dbReference type="InterPro" id="IPR002213">
    <property type="entry name" value="UDP_glucos_trans"/>
</dbReference>
<keyword evidence="3" id="KW-1133">Transmembrane helix</keyword>
<evidence type="ECO:0000256" key="1">
    <source>
        <dbReference type="ARBA" id="ARBA00022676"/>
    </source>
</evidence>
<comment type="caution">
    <text evidence="4">The sequence shown here is derived from an EMBL/GenBank/DDBJ whole genome shotgun (WGS) entry which is preliminary data.</text>
</comment>
<dbReference type="Gene3D" id="3.40.50.2000">
    <property type="entry name" value="Glycogen Phosphorylase B"/>
    <property type="match status" value="1"/>
</dbReference>
<dbReference type="Proteomes" id="UP001446871">
    <property type="component" value="Unassembled WGS sequence"/>
</dbReference>